<keyword evidence="1" id="KW-1133">Transmembrane helix</keyword>
<dbReference type="PANTHER" id="PTHR14859:SF15">
    <property type="entry name" value="ENDONUCLEASE_EXONUCLEASE_PHOSPHATASE DOMAIN-CONTAINING PROTEIN"/>
    <property type="match status" value="1"/>
</dbReference>
<reference evidence="3 4" key="1">
    <citation type="submission" date="2019-12" db="EMBL/GenBank/DDBJ databases">
        <title>Mucilaginibacter sp. HMF7410 genome sequencing and assembly.</title>
        <authorList>
            <person name="Kang H."/>
            <person name="Cha I."/>
            <person name="Kim H."/>
            <person name="Joh K."/>
        </authorList>
    </citation>
    <scope>NUCLEOTIDE SEQUENCE [LARGE SCALE GENOMIC DNA]</scope>
    <source>
        <strain evidence="3 4">HMF7410</strain>
    </source>
</reference>
<name>A0A7K1SWJ7_9SPHI</name>
<dbReference type="EMBL" id="WPIK01000007">
    <property type="protein sequence ID" value="MVN21663.1"/>
    <property type="molecule type" value="Genomic_DNA"/>
</dbReference>
<dbReference type="Gene3D" id="3.60.10.10">
    <property type="entry name" value="Endonuclease/exonuclease/phosphatase"/>
    <property type="match status" value="1"/>
</dbReference>
<feature type="transmembrane region" description="Helical" evidence="1">
    <location>
        <begin position="17"/>
        <end position="38"/>
    </location>
</feature>
<dbReference type="Pfam" id="PF03372">
    <property type="entry name" value="Exo_endo_phos"/>
    <property type="match status" value="1"/>
</dbReference>
<feature type="transmembrane region" description="Helical" evidence="1">
    <location>
        <begin position="44"/>
        <end position="68"/>
    </location>
</feature>
<keyword evidence="3" id="KW-0378">Hydrolase</keyword>
<feature type="domain" description="Endonuclease/exonuclease/phosphatase" evidence="2">
    <location>
        <begin position="113"/>
        <end position="363"/>
    </location>
</feature>
<feature type="transmembrane region" description="Helical" evidence="1">
    <location>
        <begin position="75"/>
        <end position="93"/>
    </location>
</feature>
<dbReference type="AlphaFoldDB" id="A0A7K1SWJ7"/>
<dbReference type="InterPro" id="IPR036691">
    <property type="entry name" value="Endo/exonu/phosph_ase_sf"/>
</dbReference>
<dbReference type="PANTHER" id="PTHR14859">
    <property type="entry name" value="CALCOFLUOR WHITE HYPERSENSITIVE PROTEIN PRECURSOR"/>
    <property type="match status" value="1"/>
</dbReference>
<dbReference type="GO" id="GO:0004519">
    <property type="term" value="F:endonuclease activity"/>
    <property type="evidence" value="ECO:0007669"/>
    <property type="project" value="UniProtKB-KW"/>
</dbReference>
<keyword evidence="1" id="KW-0812">Transmembrane</keyword>
<proteinExistence type="predicted"/>
<evidence type="ECO:0000313" key="4">
    <source>
        <dbReference type="Proteomes" id="UP000462014"/>
    </source>
</evidence>
<protein>
    <submittedName>
        <fullName evidence="3">Endonuclease</fullName>
    </submittedName>
</protein>
<gene>
    <name evidence="3" type="ORF">GO621_08945</name>
</gene>
<dbReference type="GO" id="GO:0006506">
    <property type="term" value="P:GPI anchor biosynthetic process"/>
    <property type="evidence" value="ECO:0007669"/>
    <property type="project" value="TreeGrafter"/>
</dbReference>
<dbReference type="SUPFAM" id="SSF56219">
    <property type="entry name" value="DNase I-like"/>
    <property type="match status" value="1"/>
</dbReference>
<keyword evidence="4" id="KW-1185">Reference proteome</keyword>
<accession>A0A7K1SWJ7</accession>
<dbReference type="InterPro" id="IPR051916">
    <property type="entry name" value="GPI-anchor_lipid_remodeler"/>
</dbReference>
<keyword evidence="1" id="KW-0472">Membrane</keyword>
<sequence length="373" mass="42245">MPAKNKPVKKLPFLDKVVLFFTVLASISILLSLLASLIDPRTFWQLAFFGLAYPPLLIANIILVLYWFIRFSKLIFIPLISILLGWSILVKSFNINTASSDGLKASPDYLRLMTYNVHGFMGVGENNTKPTRTEILQLINDEQPDVICIPEFFTRKKGKFAMIDSLEKVLHTSYFDTFAVDNINFEGSGVAAFSKYPIVNKGFIQLSDKNSTNQCIFIDVKKANQIIRVYAVHLQSINFQPQDYQIIDSVAKAKESSMNSYKRIMSKLKKAFLKRSEQVYLVKDHANKSPYPFVIAGDFNDTPASFAVNKMSAGLINAFQEKGNGFGATYNGDFPNYQIDYILAAPKFKVINYKVFKKKLSDHYAIRADLLLK</sequence>
<dbReference type="InterPro" id="IPR005135">
    <property type="entry name" value="Endo/exonuclease/phosphatase"/>
</dbReference>
<organism evidence="3 4">
    <name type="scientific">Mucilaginibacter arboris</name>
    <dbReference type="NCBI Taxonomy" id="2682090"/>
    <lineage>
        <taxon>Bacteria</taxon>
        <taxon>Pseudomonadati</taxon>
        <taxon>Bacteroidota</taxon>
        <taxon>Sphingobacteriia</taxon>
        <taxon>Sphingobacteriales</taxon>
        <taxon>Sphingobacteriaceae</taxon>
        <taxon>Mucilaginibacter</taxon>
    </lineage>
</organism>
<dbReference type="RefSeq" id="WP_157566201.1">
    <property type="nucleotide sequence ID" value="NZ_WPIK01000007.1"/>
</dbReference>
<evidence type="ECO:0000256" key="1">
    <source>
        <dbReference type="SAM" id="Phobius"/>
    </source>
</evidence>
<keyword evidence="3" id="KW-0255">Endonuclease</keyword>
<evidence type="ECO:0000259" key="2">
    <source>
        <dbReference type="Pfam" id="PF03372"/>
    </source>
</evidence>
<dbReference type="GO" id="GO:0016020">
    <property type="term" value="C:membrane"/>
    <property type="evidence" value="ECO:0007669"/>
    <property type="project" value="GOC"/>
</dbReference>
<comment type="caution">
    <text evidence="3">The sequence shown here is derived from an EMBL/GenBank/DDBJ whole genome shotgun (WGS) entry which is preliminary data.</text>
</comment>
<keyword evidence="3" id="KW-0540">Nuclease</keyword>
<dbReference type="Proteomes" id="UP000462014">
    <property type="component" value="Unassembled WGS sequence"/>
</dbReference>
<evidence type="ECO:0000313" key="3">
    <source>
        <dbReference type="EMBL" id="MVN21663.1"/>
    </source>
</evidence>
<dbReference type="CDD" id="cd09084">
    <property type="entry name" value="EEP-2"/>
    <property type="match status" value="1"/>
</dbReference>